<evidence type="ECO:0000313" key="3">
    <source>
        <dbReference type="Proteomes" id="UP001596383"/>
    </source>
</evidence>
<evidence type="ECO:0008006" key="4">
    <source>
        <dbReference type="Google" id="ProtNLM"/>
    </source>
</evidence>
<dbReference type="PROSITE" id="PS51257">
    <property type="entry name" value="PROKAR_LIPOPROTEIN"/>
    <property type="match status" value="1"/>
</dbReference>
<keyword evidence="3" id="KW-1185">Reference proteome</keyword>
<dbReference type="AlphaFoldDB" id="A0ABD5SLP0"/>
<dbReference type="Proteomes" id="UP001596383">
    <property type="component" value="Unassembled WGS sequence"/>
</dbReference>
<dbReference type="InterPro" id="IPR006311">
    <property type="entry name" value="TAT_signal"/>
</dbReference>
<reference evidence="2 3" key="1">
    <citation type="journal article" date="2019" name="Int. J. Syst. Evol. Microbiol.">
        <title>The Global Catalogue of Microorganisms (GCM) 10K type strain sequencing project: providing services to taxonomists for standard genome sequencing and annotation.</title>
        <authorList>
            <consortium name="The Broad Institute Genomics Platform"/>
            <consortium name="The Broad Institute Genome Sequencing Center for Infectious Disease"/>
            <person name="Wu L."/>
            <person name="Ma J."/>
        </authorList>
    </citation>
    <scope>NUCLEOTIDE SEQUENCE [LARGE SCALE GENOMIC DNA]</scope>
    <source>
        <strain evidence="2 3">LMG 29247</strain>
    </source>
</reference>
<protein>
    <recommendedName>
        <fullName evidence="4">Twin-arginine translocation signal domain-containing protein</fullName>
    </recommendedName>
</protein>
<dbReference type="EMBL" id="JBHSWV010000091">
    <property type="protein sequence ID" value="MFC6764532.1"/>
    <property type="molecule type" value="Genomic_DNA"/>
</dbReference>
<organism evidence="2 3">
    <name type="scientific">Natrinema soli</name>
    <dbReference type="NCBI Taxonomy" id="1930624"/>
    <lineage>
        <taxon>Archaea</taxon>
        <taxon>Methanobacteriati</taxon>
        <taxon>Methanobacteriota</taxon>
        <taxon>Stenosarchaea group</taxon>
        <taxon>Halobacteria</taxon>
        <taxon>Halobacteriales</taxon>
        <taxon>Natrialbaceae</taxon>
        <taxon>Natrinema</taxon>
    </lineage>
</organism>
<evidence type="ECO:0000313" key="2">
    <source>
        <dbReference type="EMBL" id="MFC6764532.1"/>
    </source>
</evidence>
<feature type="region of interest" description="Disordered" evidence="1">
    <location>
        <begin position="32"/>
        <end position="55"/>
    </location>
</feature>
<comment type="caution">
    <text evidence="2">The sequence shown here is derived from an EMBL/GenBank/DDBJ whole genome shotgun (WGS) entry which is preliminary data.</text>
</comment>
<evidence type="ECO:0000256" key="1">
    <source>
        <dbReference type="SAM" id="MobiDB-lite"/>
    </source>
</evidence>
<gene>
    <name evidence="2" type="ORF">ACFQE6_05625</name>
</gene>
<dbReference type="PROSITE" id="PS51318">
    <property type="entry name" value="TAT"/>
    <property type="match status" value="1"/>
</dbReference>
<proteinExistence type="predicted"/>
<dbReference type="SUPFAM" id="SSF49998">
    <property type="entry name" value="Amine oxidase catalytic domain"/>
    <property type="match status" value="1"/>
</dbReference>
<feature type="compositionally biased region" description="Basic and acidic residues" evidence="1">
    <location>
        <begin position="282"/>
        <end position="299"/>
    </location>
</feature>
<dbReference type="RefSeq" id="WP_273737592.1">
    <property type="nucleotide sequence ID" value="NZ_JAQIVI010000091.1"/>
</dbReference>
<name>A0ABD5SLP0_9EURY</name>
<accession>A0ABD5SLP0</accession>
<dbReference type="InterPro" id="IPR036460">
    <property type="entry name" value="Cu_amine_oxidase_C_sf"/>
</dbReference>
<sequence>MTKDSPPHEWLATAKRRRFLQTLGVGTAVSLAGCGQLSGSDEPEAGTETPESQPDEVGELTYMAPREAEDYHTIVEERKMAALEQVLAADKVGPLVTEAVSSSAYHRIFQDYDYIEILAPHDMTVSGTYQDATQEIEFSDIKQITALVDRENDQLVKLNTQTRESHILERSNEGLNMNTVNAALDNSRVANALEGKDWYIVAADYSIITAYSEEYPIGEVTPVIFNWNDQNTERVAIAPAVTTETTGSEADGNEVLDIYEPTQESPDPLRDIVDEVSENDPGDYRESAIDAPGKMDDTDWEIRRPDQTIEQNNWEVTWENTLHDACGMTASYKGKPVLGGESKVPYMLSDYEPFGMGSPGVPSGRRNFHFWDTLGLTGPGIIEKHELSDGFRLRGTYHTGSLNHWEWRFGQNFAPYRYIIDWNFHEDGTIDITSRHPTTGFRTTNGYPKYTFHLAVEPAFDSATVSVNDGSEWNQASTETRVDNSDMESLRVENADGPEQLVVTRPGDNNYALQYDPELIEYDQSMEGIADEMINDKQYLDPDNYLRDRSIDNERVYLRMYKHRDTGEGTHATTDPFAFRYTIQTKNY</sequence>
<feature type="region of interest" description="Disordered" evidence="1">
    <location>
        <begin position="276"/>
        <end position="299"/>
    </location>
</feature>